<proteinExistence type="inferred from homology"/>
<evidence type="ECO:0000256" key="4">
    <source>
        <dbReference type="SAM" id="MobiDB-lite"/>
    </source>
</evidence>
<evidence type="ECO:0000259" key="7">
    <source>
        <dbReference type="Pfam" id="PF02837"/>
    </source>
</evidence>
<protein>
    <submittedName>
        <fullName evidence="8">Glycosyl hydrolase family 2</fullName>
    </submittedName>
</protein>
<dbReference type="Pfam" id="PF02837">
    <property type="entry name" value="Glyco_hydro_2_N"/>
    <property type="match status" value="1"/>
</dbReference>
<organism evidence="8 9">
    <name type="scientific">Nonomuraea polychroma</name>
    <dbReference type="NCBI Taxonomy" id="46176"/>
    <lineage>
        <taxon>Bacteria</taxon>
        <taxon>Bacillati</taxon>
        <taxon>Actinomycetota</taxon>
        <taxon>Actinomycetes</taxon>
        <taxon>Streptosporangiales</taxon>
        <taxon>Streptosporangiaceae</taxon>
        <taxon>Nonomuraea</taxon>
    </lineage>
</organism>
<evidence type="ECO:0000313" key="8">
    <source>
        <dbReference type="EMBL" id="RVX39055.1"/>
    </source>
</evidence>
<dbReference type="GO" id="GO:0005975">
    <property type="term" value="P:carbohydrate metabolic process"/>
    <property type="evidence" value="ECO:0007669"/>
    <property type="project" value="InterPro"/>
</dbReference>
<dbReference type="InterPro" id="IPR006102">
    <property type="entry name" value="Ig-like_GH2"/>
</dbReference>
<dbReference type="RefSeq" id="WP_127931603.1">
    <property type="nucleotide sequence ID" value="NZ_SAUN01000001.1"/>
</dbReference>
<comment type="similarity">
    <text evidence="1">Belongs to the glycosyl hydrolase 2 family.</text>
</comment>
<dbReference type="Gene3D" id="3.20.20.80">
    <property type="entry name" value="Glycosidases"/>
    <property type="match status" value="1"/>
</dbReference>
<dbReference type="GO" id="GO:0004553">
    <property type="term" value="F:hydrolase activity, hydrolyzing O-glycosyl compounds"/>
    <property type="evidence" value="ECO:0007669"/>
    <property type="project" value="InterPro"/>
</dbReference>
<dbReference type="SUPFAM" id="SSF49303">
    <property type="entry name" value="beta-Galactosidase/glucuronidase domain"/>
    <property type="match status" value="1"/>
</dbReference>
<dbReference type="InterPro" id="IPR006103">
    <property type="entry name" value="Glyco_hydro_2_cat"/>
</dbReference>
<dbReference type="Pfam" id="PF02836">
    <property type="entry name" value="Glyco_hydro_2_C"/>
    <property type="match status" value="1"/>
</dbReference>
<evidence type="ECO:0000313" key="9">
    <source>
        <dbReference type="Proteomes" id="UP000284824"/>
    </source>
</evidence>
<dbReference type="Pfam" id="PF00703">
    <property type="entry name" value="Glyco_hydro_2"/>
    <property type="match status" value="1"/>
</dbReference>
<dbReference type="EMBL" id="SAUN01000001">
    <property type="protein sequence ID" value="RVX39055.1"/>
    <property type="molecule type" value="Genomic_DNA"/>
</dbReference>
<feature type="domain" description="Glycoside hydrolase family 2 immunoglobulin-like beta-sandwich" evidence="5">
    <location>
        <begin position="234"/>
        <end position="284"/>
    </location>
</feature>
<comment type="caution">
    <text evidence="8">The sequence shown here is derived from an EMBL/GenBank/DDBJ whole genome shotgun (WGS) entry which is preliminary data.</text>
</comment>
<dbReference type="AlphaFoldDB" id="A0A438LZS2"/>
<accession>A0A438LZS2</accession>
<evidence type="ECO:0000259" key="5">
    <source>
        <dbReference type="Pfam" id="PF00703"/>
    </source>
</evidence>
<evidence type="ECO:0000259" key="6">
    <source>
        <dbReference type="Pfam" id="PF02836"/>
    </source>
</evidence>
<dbReference type="InterPro" id="IPR017853">
    <property type="entry name" value="GH"/>
</dbReference>
<dbReference type="SUPFAM" id="SSF51445">
    <property type="entry name" value="(Trans)glycosidases"/>
    <property type="match status" value="1"/>
</dbReference>
<dbReference type="InterPro" id="IPR013783">
    <property type="entry name" value="Ig-like_fold"/>
</dbReference>
<dbReference type="Gene3D" id="2.60.120.260">
    <property type="entry name" value="Galactose-binding domain-like"/>
    <property type="match status" value="1"/>
</dbReference>
<dbReference type="InterPro" id="IPR006104">
    <property type="entry name" value="Glyco_hydro_2_N"/>
</dbReference>
<gene>
    <name evidence="8" type="ORF">EDD27_1389</name>
</gene>
<dbReference type="Proteomes" id="UP000284824">
    <property type="component" value="Unassembled WGS sequence"/>
</dbReference>
<name>A0A438LZS2_9ACTN</name>
<feature type="domain" description="Glycosyl hydrolases family 2 sugar binding" evidence="7">
    <location>
        <begin position="53"/>
        <end position="127"/>
    </location>
</feature>
<dbReference type="PANTHER" id="PTHR42732">
    <property type="entry name" value="BETA-GALACTOSIDASE"/>
    <property type="match status" value="1"/>
</dbReference>
<reference evidence="8 9" key="1">
    <citation type="submission" date="2019-01" db="EMBL/GenBank/DDBJ databases">
        <title>Sequencing the genomes of 1000 actinobacteria strains.</title>
        <authorList>
            <person name="Klenk H.-P."/>
        </authorList>
    </citation>
    <scope>NUCLEOTIDE SEQUENCE [LARGE SCALE GENOMIC DNA]</scope>
    <source>
        <strain evidence="8 9">DSM 43925</strain>
    </source>
</reference>
<dbReference type="InterPro" id="IPR008979">
    <property type="entry name" value="Galactose-bd-like_sf"/>
</dbReference>
<dbReference type="OrthoDB" id="9762066at2"/>
<dbReference type="PANTHER" id="PTHR42732:SF3">
    <property type="entry name" value="HYDROLASE"/>
    <property type="match status" value="1"/>
</dbReference>
<evidence type="ECO:0000256" key="3">
    <source>
        <dbReference type="ARBA" id="ARBA00023295"/>
    </source>
</evidence>
<feature type="region of interest" description="Disordered" evidence="4">
    <location>
        <begin position="211"/>
        <end position="238"/>
    </location>
</feature>
<dbReference type="InterPro" id="IPR051913">
    <property type="entry name" value="GH2_Domain-Containing"/>
</dbReference>
<sequence>MEYPRPHFDRSHSWSSLNGAWDFRADPEPDWNRTITVPFAWETPASGIEAHWLPVAWYRRRITVPQQWTGQRVVLHFGAVHHEATVWVNDVEVVTHRGGYTPFEADITDALRDGAQEIVVRVSAPLDKREIAHGKQRSIPRDDFDGVCFTPSSGIWQSVWLEARPATHLAALKLRPSAGLDAIEVEARVSGPEESLLRLTLRGTDTTIELPVAGDDAGQGSGAGAGSDGAGSEAAPVSDRTVRGVLPVAEPRLWSPDDPHLYHVDAELASADGTDRVAAYTGLRRIEVIGEDLYLNGRRLFVRGVLDQGYWPRTGITPPDDAALRHDLDLAAAAGYNLVRKHLKLEDPRFVHHADTLGMLLWAEPAATGRFSADSVAAFEEQIAPMVERDGNSPAIVIWGLYNEEWGLDWDIPGDPAKQDAAARAYDLLKVLDPTRPAVDNSGWTHVKTDLLDWHYYDESAASWGRTVAALLDGEQDDFPVRLGPDYVVRKKLAGAPSQPLRGLPNLNSEYGGGFTSVERAWHLRWQTQELRRHDRLAGYVYTELYDIEHESAGLLDFERRAKDLAGVDPADVNATTTLVLDVLPIAPGRDLLTETREITVPVRVSHHGAEPVNGHLHTAWTPVLGPAPDAPGAFGTPGPWIEAKPFLLSAPAEVSAELPAGWTSGRLHLALVSDGAVVARSAVDVDTRTAPVIGDDSN</sequence>
<dbReference type="SUPFAM" id="SSF49785">
    <property type="entry name" value="Galactose-binding domain-like"/>
    <property type="match status" value="1"/>
</dbReference>
<feature type="domain" description="Glycoside hydrolase family 2 catalytic" evidence="6">
    <location>
        <begin position="286"/>
        <end position="439"/>
    </location>
</feature>
<evidence type="ECO:0000256" key="1">
    <source>
        <dbReference type="ARBA" id="ARBA00007401"/>
    </source>
</evidence>
<feature type="compositionally biased region" description="Gly residues" evidence="4">
    <location>
        <begin position="217"/>
        <end position="229"/>
    </location>
</feature>
<evidence type="ECO:0000256" key="2">
    <source>
        <dbReference type="ARBA" id="ARBA00022801"/>
    </source>
</evidence>
<keyword evidence="2 8" id="KW-0378">Hydrolase</keyword>
<keyword evidence="3" id="KW-0326">Glycosidase</keyword>
<dbReference type="InterPro" id="IPR036156">
    <property type="entry name" value="Beta-gal/glucu_dom_sf"/>
</dbReference>
<keyword evidence="9" id="KW-1185">Reference proteome</keyword>
<dbReference type="Gene3D" id="2.60.40.10">
    <property type="entry name" value="Immunoglobulins"/>
    <property type="match status" value="1"/>
</dbReference>